<dbReference type="PANTHER" id="PTHR35391:SF7">
    <property type="entry name" value="C2H2-TYPE DOMAIN-CONTAINING PROTEIN"/>
    <property type="match status" value="1"/>
</dbReference>
<proteinExistence type="predicted"/>
<feature type="compositionally biased region" description="Polar residues" evidence="1">
    <location>
        <begin position="568"/>
        <end position="577"/>
    </location>
</feature>
<feature type="region of interest" description="Disordered" evidence="1">
    <location>
        <begin position="22"/>
        <end position="50"/>
    </location>
</feature>
<dbReference type="Pfam" id="PF26082">
    <property type="entry name" value="zf-C2H2_AcuF"/>
    <property type="match status" value="1"/>
</dbReference>
<feature type="domain" description="BZIP" evidence="2">
    <location>
        <begin position="589"/>
        <end position="604"/>
    </location>
</feature>
<dbReference type="PROSITE" id="PS00036">
    <property type="entry name" value="BZIP_BASIC"/>
    <property type="match status" value="1"/>
</dbReference>
<feature type="compositionally biased region" description="Basic and acidic residues" evidence="1">
    <location>
        <begin position="762"/>
        <end position="772"/>
    </location>
</feature>
<feature type="region of interest" description="Disordered" evidence="1">
    <location>
        <begin position="607"/>
        <end position="666"/>
    </location>
</feature>
<name>A0A439DB67_9PEZI</name>
<feature type="compositionally biased region" description="Basic and acidic residues" evidence="1">
    <location>
        <begin position="541"/>
        <end position="554"/>
    </location>
</feature>
<dbReference type="InterPro" id="IPR058925">
    <property type="entry name" value="zf-C2H2_AcuF"/>
</dbReference>
<feature type="region of interest" description="Disordered" evidence="1">
    <location>
        <begin position="541"/>
        <end position="577"/>
    </location>
</feature>
<dbReference type="Proteomes" id="UP000286045">
    <property type="component" value="Unassembled WGS sequence"/>
</dbReference>
<evidence type="ECO:0000313" key="3">
    <source>
        <dbReference type="EMBL" id="RWA11649.1"/>
    </source>
</evidence>
<dbReference type="InterPro" id="IPR004827">
    <property type="entry name" value="bZIP"/>
</dbReference>
<evidence type="ECO:0000256" key="1">
    <source>
        <dbReference type="SAM" id="MobiDB-lite"/>
    </source>
</evidence>
<dbReference type="GO" id="GO:0003700">
    <property type="term" value="F:DNA-binding transcription factor activity"/>
    <property type="evidence" value="ECO:0007669"/>
    <property type="project" value="InterPro"/>
</dbReference>
<protein>
    <recommendedName>
        <fullName evidence="2">BZIP domain-containing protein</fullName>
    </recommendedName>
</protein>
<dbReference type="CDD" id="cd14688">
    <property type="entry name" value="bZIP_YAP"/>
    <property type="match status" value="1"/>
</dbReference>
<gene>
    <name evidence="3" type="ORF">EKO27_g3447</name>
</gene>
<sequence length="792" mass="89749">MGRQYRGASNWTEFLRLSSPGLIPSANPGPAHSILSGETTPWDQDSGETGELDEELKDLLIAEDFEFDSELGQLTKEIADAIGNLLRLSISLRNPAPHDRFMSTEYAKARYFEASDKSHVEAKFPKANQTLIVRLGQALSQKRQYFRYRESHHEKLSHGLFDSGRSDAGVQSTVASSIPSAMRALEAVPVFGELDDDERSDADFSQTSFATTAPDSERLRIPPLPRQSQDGPFECPFCFMLISVSSTLQWKKHVLGDLRPYICLVQDCPTASREYSRRHEWMSHMFQKHWKSWVCPYQCGLDPTTETNLRQHITKIHGPATDMEIDVMVARCSQSRSISQSSPVECPLCRDTLKSVQQYQRHVGLHQIDLALFTLPKIEDENEEPNERNEDEETVSTHSGSYSEALSDDMPPTALPKTTGPRSQNALMDQNMAVPENFLGQQGLPLRQAEQLQYRSHYGSPTPLNMLTGSDNTFNGPTFTTNTFKNSHFNTAHYNNMNFQPEMYQPETDRPEISQPEGGEHPDSREESALTSLTEFQALTKAHEDTLPKEEVKKSGTYVMRSGHPPATSYTDPAQADENYSTLSDLAERRRVQNRIAQKNYRRKLRKRLEDLEDRAEPAAKKYKPPESDEAGEPNREYSQRLREELFGSGPDEKEADATSESRGGIKKMMKGNEEAYWSPLEANSRPTYTRMSRRHLSLETLHVYDIDYTIDADPEYVLIKRWVPEPEQDILWRHTRVIRDQRGGNAGDGGNKRLNPPPGVKTDEFGQVDKKQRTRSNSPNILTYLAGGRPA</sequence>
<feature type="region of interest" description="Disordered" evidence="1">
    <location>
        <begin position="503"/>
        <end position="529"/>
    </location>
</feature>
<organism evidence="3 4">
    <name type="scientific">Xylaria grammica</name>
    <dbReference type="NCBI Taxonomy" id="363999"/>
    <lineage>
        <taxon>Eukaryota</taxon>
        <taxon>Fungi</taxon>
        <taxon>Dikarya</taxon>
        <taxon>Ascomycota</taxon>
        <taxon>Pezizomycotina</taxon>
        <taxon>Sordariomycetes</taxon>
        <taxon>Xylariomycetidae</taxon>
        <taxon>Xylariales</taxon>
        <taxon>Xylariaceae</taxon>
        <taxon>Xylaria</taxon>
    </lineage>
</organism>
<evidence type="ECO:0000259" key="2">
    <source>
        <dbReference type="PROSITE" id="PS00036"/>
    </source>
</evidence>
<dbReference type="STRING" id="363999.A0A439DB67"/>
<dbReference type="PANTHER" id="PTHR35391">
    <property type="entry name" value="C2H2-TYPE DOMAIN-CONTAINING PROTEIN-RELATED"/>
    <property type="match status" value="1"/>
</dbReference>
<reference evidence="3 4" key="1">
    <citation type="submission" date="2018-12" db="EMBL/GenBank/DDBJ databases">
        <title>Draft genome sequence of Xylaria grammica IHI A82.</title>
        <authorList>
            <person name="Buettner E."/>
            <person name="Kellner H."/>
        </authorList>
    </citation>
    <scope>NUCLEOTIDE SEQUENCE [LARGE SCALE GENOMIC DNA]</scope>
    <source>
        <strain evidence="3 4">IHI A82</strain>
    </source>
</reference>
<feature type="region of interest" description="Disordered" evidence="1">
    <location>
        <begin position="380"/>
        <end position="422"/>
    </location>
</feature>
<dbReference type="AlphaFoldDB" id="A0A439DB67"/>
<feature type="compositionally biased region" description="Acidic residues" evidence="1">
    <location>
        <begin position="380"/>
        <end position="394"/>
    </location>
</feature>
<dbReference type="EMBL" id="RYZI01000073">
    <property type="protein sequence ID" value="RWA11649.1"/>
    <property type="molecule type" value="Genomic_DNA"/>
</dbReference>
<feature type="region of interest" description="Disordered" evidence="1">
    <location>
        <begin position="742"/>
        <end position="792"/>
    </location>
</feature>
<evidence type="ECO:0000313" key="4">
    <source>
        <dbReference type="Proteomes" id="UP000286045"/>
    </source>
</evidence>
<accession>A0A439DB67</accession>
<comment type="caution">
    <text evidence="3">The sequence shown here is derived from an EMBL/GenBank/DDBJ whole genome shotgun (WGS) entry which is preliminary data.</text>
</comment>
<keyword evidence="4" id="KW-1185">Reference proteome</keyword>
<dbReference type="SMART" id="SM00355">
    <property type="entry name" value="ZnF_C2H2"/>
    <property type="match status" value="3"/>
</dbReference>
<feature type="compositionally biased region" description="Basic and acidic residues" evidence="1">
    <location>
        <begin position="615"/>
        <end position="657"/>
    </location>
</feature>
<feature type="compositionally biased region" description="Basic and acidic residues" evidence="1">
    <location>
        <begin position="507"/>
        <end position="528"/>
    </location>
</feature>
<dbReference type="InterPro" id="IPR013087">
    <property type="entry name" value="Znf_C2H2_type"/>
</dbReference>